<evidence type="ECO:0000313" key="3">
    <source>
        <dbReference type="Proteomes" id="UP001153636"/>
    </source>
</evidence>
<gene>
    <name evidence="2" type="ORF">PSYICH_LOCUS6534</name>
</gene>
<accession>A0A9P0CRB2</accession>
<keyword evidence="3" id="KW-1185">Reference proteome</keyword>
<dbReference type="EMBL" id="OV651814">
    <property type="protein sequence ID" value="CAH1106904.1"/>
    <property type="molecule type" value="Genomic_DNA"/>
</dbReference>
<name>A0A9P0CRB2_9CUCU</name>
<feature type="region of interest" description="Disordered" evidence="1">
    <location>
        <begin position="120"/>
        <end position="201"/>
    </location>
</feature>
<dbReference type="OrthoDB" id="6771640at2759"/>
<feature type="compositionally biased region" description="Basic and acidic residues" evidence="1">
    <location>
        <begin position="135"/>
        <end position="144"/>
    </location>
</feature>
<evidence type="ECO:0000256" key="1">
    <source>
        <dbReference type="SAM" id="MobiDB-lite"/>
    </source>
</evidence>
<proteinExistence type="predicted"/>
<protein>
    <submittedName>
        <fullName evidence="2">Uncharacterized protein</fullName>
    </submittedName>
</protein>
<dbReference type="AlphaFoldDB" id="A0A9P0CRB2"/>
<dbReference type="PANTHER" id="PTHR10773:SF19">
    <property type="match status" value="1"/>
</dbReference>
<evidence type="ECO:0000313" key="2">
    <source>
        <dbReference type="EMBL" id="CAH1106904.1"/>
    </source>
</evidence>
<feature type="compositionally biased region" description="Basic residues" evidence="1">
    <location>
        <begin position="186"/>
        <end position="201"/>
    </location>
</feature>
<feature type="compositionally biased region" description="Basic and acidic residues" evidence="1">
    <location>
        <begin position="172"/>
        <end position="185"/>
    </location>
</feature>
<dbReference type="PANTHER" id="PTHR10773">
    <property type="entry name" value="DNA-DIRECTED RNA POLYMERASES I, II, AND III SUBUNIT RPABC2"/>
    <property type="match status" value="1"/>
</dbReference>
<dbReference type="Proteomes" id="UP001153636">
    <property type="component" value="Chromosome 2"/>
</dbReference>
<sequence length="598" mass="69827">MVMSSQITSTIKRKAKKLSYCQTPQENVELEVVGEEIQKNLGDCVHKNILNNSEQSNLIELSCTASVDLYSCQFPQANVISKTNQQLQSHLDQYSQEVDTEVAIAVQDETVNLPNLMQMDQEPSSSSAVPSDQPNTKKYDHVLDFDNDDDIADPTYYDDRNSDDSNSSESTEADKETGDKEDSVKGRKRKKNPKAWKRNISRAKRHSGMEYKTAKKTIKTKAVKSPCTDVCKLKCKDRVSEDKRNIIHLEFWNERKSLEIRRQFIASQVEQVPINRLRERTGERYGQRKQMNKYHFEEDGIVTPDKRGKHEPANKISEEVRNSVRSHISKFRAYESHYSREKTNRKYLGSHLNISRMYHLYLEECQINEVPKENMAKEWLYAEIFNYEYNYAFKSPDTDTCDKCDSFKLQLQEATQESRQTLQETYDKHLSDANNRYKLKSEDKNRARLNHNLEKVVMIDLQKFLPTPDLQNSQSFYSLKLWTYNLTINDSTSQSSFCMMWDETVSGRGGNEVASCIIKWVESEVGDIQELTFWSDNCPSQNRNIMLVMCYFWIMKIKPEIQVINHKFLARGHTHLEADSDHALIERERKKKYPDFRS</sequence>
<organism evidence="2 3">
    <name type="scientific">Psylliodes chrysocephalus</name>
    <dbReference type="NCBI Taxonomy" id="3402493"/>
    <lineage>
        <taxon>Eukaryota</taxon>
        <taxon>Metazoa</taxon>
        <taxon>Ecdysozoa</taxon>
        <taxon>Arthropoda</taxon>
        <taxon>Hexapoda</taxon>
        <taxon>Insecta</taxon>
        <taxon>Pterygota</taxon>
        <taxon>Neoptera</taxon>
        <taxon>Endopterygota</taxon>
        <taxon>Coleoptera</taxon>
        <taxon>Polyphaga</taxon>
        <taxon>Cucujiformia</taxon>
        <taxon>Chrysomeloidea</taxon>
        <taxon>Chrysomelidae</taxon>
        <taxon>Galerucinae</taxon>
        <taxon>Alticini</taxon>
        <taxon>Psylliodes</taxon>
    </lineage>
</organism>
<feature type="compositionally biased region" description="Polar residues" evidence="1">
    <location>
        <begin position="121"/>
        <end position="134"/>
    </location>
</feature>
<reference evidence="2" key="1">
    <citation type="submission" date="2022-01" db="EMBL/GenBank/DDBJ databases">
        <authorList>
            <person name="King R."/>
        </authorList>
    </citation>
    <scope>NUCLEOTIDE SEQUENCE</scope>
</reference>